<sequence>MQLGVGKGVFRRRRLWIWLRVLMLGNGLAVEIMFSCSLHSLTDPVAMWHVRAEIAPAVLLVVDFGRWYRLDSQASSGNSSDMIQHTQVSLLKDVIVPYTHLLPRLQLSEDHNRPTLLYFKGAKHRNRVSTFLNLENLCFK</sequence>
<reference evidence="1 2" key="1">
    <citation type="submission" date="2020-10" db="EMBL/GenBank/DDBJ databases">
        <title>The Coptis chinensis genome and diversification of protoberbering-type alkaloids.</title>
        <authorList>
            <person name="Wang B."/>
            <person name="Shu S."/>
            <person name="Song C."/>
            <person name="Liu Y."/>
        </authorList>
    </citation>
    <scope>NUCLEOTIDE SEQUENCE [LARGE SCALE GENOMIC DNA]</scope>
    <source>
        <strain evidence="1">HL-2020</strain>
        <tissue evidence="1">Leaf</tissue>
    </source>
</reference>
<evidence type="ECO:0000313" key="2">
    <source>
        <dbReference type="Proteomes" id="UP000631114"/>
    </source>
</evidence>
<dbReference type="Proteomes" id="UP000631114">
    <property type="component" value="Unassembled WGS sequence"/>
</dbReference>
<protein>
    <submittedName>
        <fullName evidence="1">Uncharacterized protein</fullName>
    </submittedName>
</protein>
<organism evidence="1 2">
    <name type="scientific">Coptis chinensis</name>
    <dbReference type="NCBI Taxonomy" id="261450"/>
    <lineage>
        <taxon>Eukaryota</taxon>
        <taxon>Viridiplantae</taxon>
        <taxon>Streptophyta</taxon>
        <taxon>Embryophyta</taxon>
        <taxon>Tracheophyta</taxon>
        <taxon>Spermatophyta</taxon>
        <taxon>Magnoliopsida</taxon>
        <taxon>Ranunculales</taxon>
        <taxon>Ranunculaceae</taxon>
        <taxon>Coptidoideae</taxon>
        <taxon>Coptis</taxon>
    </lineage>
</organism>
<proteinExistence type="predicted"/>
<evidence type="ECO:0000313" key="1">
    <source>
        <dbReference type="EMBL" id="KAF9600022.1"/>
    </source>
</evidence>
<accession>A0A835LPG1</accession>
<name>A0A835LPG1_9MAGN</name>
<gene>
    <name evidence="1" type="ORF">IFM89_002495</name>
</gene>
<dbReference type="AlphaFoldDB" id="A0A835LPG1"/>
<dbReference type="OrthoDB" id="1694499at2759"/>
<keyword evidence="2" id="KW-1185">Reference proteome</keyword>
<dbReference type="EMBL" id="JADFTS010000006">
    <property type="protein sequence ID" value="KAF9600022.1"/>
    <property type="molecule type" value="Genomic_DNA"/>
</dbReference>
<comment type="caution">
    <text evidence="1">The sequence shown here is derived from an EMBL/GenBank/DDBJ whole genome shotgun (WGS) entry which is preliminary data.</text>
</comment>